<dbReference type="GO" id="GO:0005829">
    <property type="term" value="C:cytosol"/>
    <property type="evidence" value="ECO:0007669"/>
    <property type="project" value="TreeGrafter"/>
</dbReference>
<dbReference type="GO" id="GO:0008902">
    <property type="term" value="F:hydroxymethylpyrimidine kinase activity"/>
    <property type="evidence" value="ECO:0007669"/>
    <property type="project" value="UniProtKB-EC"/>
</dbReference>
<evidence type="ECO:0000259" key="3">
    <source>
        <dbReference type="Pfam" id="PF08543"/>
    </source>
</evidence>
<keyword evidence="4" id="KW-0808">Transferase</keyword>
<dbReference type="SUPFAM" id="SSF53613">
    <property type="entry name" value="Ribokinase-like"/>
    <property type="match status" value="1"/>
</dbReference>
<proteinExistence type="predicted"/>
<dbReference type="EC" id="2.7.1.49" evidence="2"/>
<dbReference type="Gene3D" id="3.40.1190.20">
    <property type="match status" value="1"/>
</dbReference>
<dbReference type="Proteomes" id="UP001321450">
    <property type="component" value="Chromosome"/>
</dbReference>
<dbReference type="GO" id="GO:0008972">
    <property type="term" value="F:phosphomethylpyrimidine kinase activity"/>
    <property type="evidence" value="ECO:0007669"/>
    <property type="project" value="InterPro"/>
</dbReference>
<feature type="domain" description="Pyridoxamine kinase/Phosphomethylpyrimidine kinase" evidence="3">
    <location>
        <begin position="12"/>
        <end position="245"/>
    </location>
</feature>
<keyword evidence="5" id="KW-1185">Reference proteome</keyword>
<dbReference type="InterPro" id="IPR029056">
    <property type="entry name" value="Ribokinase-like"/>
</dbReference>
<dbReference type="PANTHER" id="PTHR20858">
    <property type="entry name" value="PHOSPHOMETHYLPYRIMIDINE KINASE"/>
    <property type="match status" value="1"/>
</dbReference>
<reference evidence="5" key="1">
    <citation type="journal article" date="2024" name="Int. J. Syst. Evol. Microbiol.">
        <title>Methylomarinovum tepidoasis sp. nov., a moderately thermophilic methanotroph of the family Methylothermaceae isolated from a deep-sea hydrothermal field.</title>
        <authorList>
            <person name="Hirayama H."/>
            <person name="Takaki Y."/>
            <person name="Abe M."/>
            <person name="Miyazaki M."/>
            <person name="Uematsu K."/>
            <person name="Matsui Y."/>
            <person name="Takai K."/>
        </authorList>
    </citation>
    <scope>NUCLEOTIDE SEQUENCE [LARGE SCALE GENOMIC DNA]</scope>
    <source>
        <strain evidence="5">IN45</strain>
    </source>
</reference>
<dbReference type="EMBL" id="AP024718">
    <property type="protein sequence ID" value="BCX87922.1"/>
    <property type="molecule type" value="Genomic_DNA"/>
</dbReference>
<name>A0AAU9CJW7_9GAMM</name>
<dbReference type="AlphaFoldDB" id="A0AAU9CJW7"/>
<organism evidence="4 5">
    <name type="scientific">Methylomarinovum tepidoasis</name>
    <dbReference type="NCBI Taxonomy" id="2840183"/>
    <lineage>
        <taxon>Bacteria</taxon>
        <taxon>Pseudomonadati</taxon>
        <taxon>Pseudomonadota</taxon>
        <taxon>Gammaproteobacteria</taxon>
        <taxon>Methylococcales</taxon>
        <taxon>Methylothermaceae</taxon>
        <taxon>Methylomarinovum</taxon>
    </lineage>
</organism>
<keyword evidence="4" id="KW-0418">Kinase</keyword>
<gene>
    <name evidence="4" type="ORF">MIN45_P0289</name>
</gene>
<protein>
    <recommendedName>
        <fullName evidence="2">hydroxymethylpyrimidine kinase</fullName>
        <ecNumber evidence="2">2.7.1.49</ecNumber>
    </recommendedName>
</protein>
<dbReference type="KEGG" id="meiy:MIN45_P0289"/>
<comment type="pathway">
    <text evidence="1">Cofactor biosynthesis; thiamine diphosphate biosynthesis.</text>
</comment>
<dbReference type="InterPro" id="IPR004399">
    <property type="entry name" value="HMP/HMP-P_kinase_dom"/>
</dbReference>
<dbReference type="InterPro" id="IPR013749">
    <property type="entry name" value="PM/HMP-P_kinase-1"/>
</dbReference>
<dbReference type="CDD" id="cd01169">
    <property type="entry name" value="HMPP_kinase"/>
    <property type="match status" value="1"/>
</dbReference>
<evidence type="ECO:0000313" key="5">
    <source>
        <dbReference type="Proteomes" id="UP001321450"/>
    </source>
</evidence>
<sequence length="254" mass="26930">MKPTVLAISGHDPTGGAGIQADIEAIVSQGCHPGTLVTCLTAQDTRNVHRLYPQSPATLAEQWQRLTADIRFDAVKIGLLGSAEIAALVADRLRQAPAVTVLDPILKAGGGSELADEALIDVLLGELIPLATVLTPNLDEARRLTGEALPSRCAESLLARGCQAVLITGGDEPTPLIYNTLYLPGSHKTFTWEKLPASAHGSGCTLAAALAALLARGLELEEAARKAQQYTWNAIKYGFRPGQGQPIPERLFWS</sequence>
<evidence type="ECO:0000256" key="2">
    <source>
        <dbReference type="ARBA" id="ARBA00012135"/>
    </source>
</evidence>
<dbReference type="GO" id="GO:0009228">
    <property type="term" value="P:thiamine biosynthetic process"/>
    <property type="evidence" value="ECO:0007669"/>
    <property type="project" value="InterPro"/>
</dbReference>
<evidence type="ECO:0000256" key="1">
    <source>
        <dbReference type="ARBA" id="ARBA00004948"/>
    </source>
</evidence>
<dbReference type="PANTHER" id="PTHR20858:SF17">
    <property type="entry name" value="HYDROXYMETHYLPYRIMIDINE_PHOSPHOMETHYLPYRIMIDINE KINASE THI20-RELATED"/>
    <property type="match status" value="1"/>
</dbReference>
<accession>A0AAU9CJW7</accession>
<dbReference type="RefSeq" id="WP_337250350.1">
    <property type="nucleotide sequence ID" value="NZ_AP024718.1"/>
</dbReference>
<dbReference type="Pfam" id="PF08543">
    <property type="entry name" value="Phos_pyr_kin"/>
    <property type="match status" value="1"/>
</dbReference>
<evidence type="ECO:0000313" key="4">
    <source>
        <dbReference type="EMBL" id="BCX87922.1"/>
    </source>
</evidence>